<evidence type="ECO:0000256" key="9">
    <source>
        <dbReference type="ARBA" id="ARBA00023146"/>
    </source>
</evidence>
<evidence type="ECO:0000256" key="2">
    <source>
        <dbReference type="ARBA" id="ARBA00005594"/>
    </source>
</evidence>
<dbReference type="SUPFAM" id="SSF52374">
    <property type="entry name" value="Nucleotidylyl transferase"/>
    <property type="match status" value="1"/>
</dbReference>
<keyword evidence="8 11" id="KW-0648">Protein biosynthesis</keyword>
<name>A0A1Y1SI96_9GAMM</name>
<dbReference type="InterPro" id="IPR035684">
    <property type="entry name" value="ArgRS_core"/>
</dbReference>
<evidence type="ECO:0000256" key="3">
    <source>
        <dbReference type="ARBA" id="ARBA00011245"/>
    </source>
</evidence>
<dbReference type="Gene3D" id="1.10.730.10">
    <property type="entry name" value="Isoleucyl-tRNA Synthetase, Domain 1"/>
    <property type="match status" value="1"/>
</dbReference>
<dbReference type="Pfam" id="PF00750">
    <property type="entry name" value="tRNA-synt_1d"/>
    <property type="match status" value="1"/>
</dbReference>
<dbReference type="SMART" id="SM01016">
    <property type="entry name" value="Arg_tRNA_synt_N"/>
    <property type="match status" value="1"/>
</dbReference>
<dbReference type="EMBL" id="AQQV01000001">
    <property type="protein sequence ID" value="ORE89366.1"/>
    <property type="molecule type" value="Genomic_DNA"/>
</dbReference>
<dbReference type="OrthoDB" id="9803211at2"/>
<dbReference type="RefSeq" id="WP_083560406.1">
    <property type="nucleotide sequence ID" value="NZ_AQQV01000001.1"/>
</dbReference>
<keyword evidence="7 11" id="KW-0067">ATP-binding</keyword>
<dbReference type="SUPFAM" id="SSF55190">
    <property type="entry name" value="Arginyl-tRNA synthetase (ArgRS), N-terminal 'additional' domain"/>
    <property type="match status" value="1"/>
</dbReference>
<feature type="short sequence motif" description="'HIGH' region" evidence="11">
    <location>
        <begin position="122"/>
        <end position="132"/>
    </location>
</feature>
<keyword evidence="4 11" id="KW-0963">Cytoplasm</keyword>
<dbReference type="InterPro" id="IPR014729">
    <property type="entry name" value="Rossmann-like_a/b/a_fold"/>
</dbReference>
<dbReference type="PROSITE" id="PS00178">
    <property type="entry name" value="AA_TRNA_LIGASE_I"/>
    <property type="match status" value="1"/>
</dbReference>
<evidence type="ECO:0000256" key="12">
    <source>
        <dbReference type="RuleBase" id="RU363038"/>
    </source>
</evidence>
<keyword evidence="6 11" id="KW-0547">Nucleotide-binding</keyword>
<dbReference type="AlphaFoldDB" id="A0A1Y1SI96"/>
<dbReference type="FunFam" id="1.10.730.10:FF:000008">
    <property type="entry name" value="Arginine--tRNA ligase"/>
    <property type="match status" value="1"/>
</dbReference>
<comment type="catalytic activity">
    <reaction evidence="10 11">
        <text>tRNA(Arg) + L-arginine + ATP = L-arginyl-tRNA(Arg) + AMP + diphosphate</text>
        <dbReference type="Rhea" id="RHEA:20301"/>
        <dbReference type="Rhea" id="RHEA-COMP:9658"/>
        <dbReference type="Rhea" id="RHEA-COMP:9673"/>
        <dbReference type="ChEBI" id="CHEBI:30616"/>
        <dbReference type="ChEBI" id="CHEBI:32682"/>
        <dbReference type="ChEBI" id="CHEBI:33019"/>
        <dbReference type="ChEBI" id="CHEBI:78442"/>
        <dbReference type="ChEBI" id="CHEBI:78513"/>
        <dbReference type="ChEBI" id="CHEBI:456215"/>
        <dbReference type="EC" id="6.1.1.19"/>
    </reaction>
</comment>
<sequence>MKDTLQALLNQAADSLGIAVPNAAKIESTRDKAHGDLASNIAMVCAKQAGKPPRELAQALIEALPAHPAVAKAEVAGPGFINIFLASDRYHAMLREIVSAGERWGQAEPGSGNRVLLEFVSANPTGPLHVGHGRGAAYGDCLARLLRAAGHQVDSEYYVNDAGRQMDILALSVWLRHIEQQGVAVIFPGRAYQGDYVRESAQRLDADGLNNADATLFDDLPTDDAETGDARLDALIERAKQTLGKDGFARVLDHALKEQLGGIADDLSAFRVDFQAWASERSVVDKGEVSKALAQLEKGGHTYRQDGALWFASSRFGDDKDRVLLRANGSATYFANDIAYHLDKLERGYDRLIDVWGQDHHGYIKRMSAAVEALTGQSDKLDVQLVQFVSLLRDGEKVSMSTRAGTYETLEDLRKEVGVDAARFFYVMRSNDQQLEFDLALATQKSNDNPVFYVQYAHARVASVFRQLSEKQWTFDAERAAEQLDQLDADIEREVLKQLARFPDMVQAAATQLAPQLIVHYLRELAELYHRYYNSSAFLIEDAALRDARLYLNLAVQQVLRNGLALLGVDAPDKM</sequence>
<dbReference type="GO" id="GO:0004814">
    <property type="term" value="F:arginine-tRNA ligase activity"/>
    <property type="evidence" value="ECO:0007669"/>
    <property type="project" value="UniProtKB-UniRule"/>
</dbReference>
<keyword evidence="16" id="KW-1185">Reference proteome</keyword>
<dbReference type="InterPro" id="IPR036695">
    <property type="entry name" value="Arg-tRNA-synth_N_sf"/>
</dbReference>
<dbReference type="SMART" id="SM00836">
    <property type="entry name" value="DALR_1"/>
    <property type="match status" value="1"/>
</dbReference>
<dbReference type="PANTHER" id="PTHR11956:SF5">
    <property type="entry name" value="ARGININE--TRNA LIGASE, CYTOPLASMIC"/>
    <property type="match status" value="1"/>
</dbReference>
<evidence type="ECO:0000259" key="13">
    <source>
        <dbReference type="SMART" id="SM00836"/>
    </source>
</evidence>
<keyword evidence="5 11" id="KW-0436">Ligase</keyword>
<dbReference type="NCBIfam" id="TIGR00456">
    <property type="entry name" value="argS"/>
    <property type="match status" value="1"/>
</dbReference>
<dbReference type="STRING" id="1317117.ATO7_05785"/>
<dbReference type="Pfam" id="PF03485">
    <property type="entry name" value="Arg_tRNA_synt_N"/>
    <property type="match status" value="1"/>
</dbReference>
<dbReference type="EC" id="6.1.1.19" evidence="11"/>
<keyword evidence="9 11" id="KW-0030">Aminoacyl-tRNA synthetase</keyword>
<feature type="domain" description="Arginyl tRNA synthetase N-terminal" evidence="14">
    <location>
        <begin position="3"/>
        <end position="85"/>
    </location>
</feature>
<dbReference type="PRINTS" id="PR01038">
    <property type="entry name" value="TRNASYNTHARG"/>
</dbReference>
<dbReference type="PANTHER" id="PTHR11956">
    <property type="entry name" value="ARGINYL-TRNA SYNTHETASE"/>
    <property type="match status" value="1"/>
</dbReference>
<dbReference type="Gene3D" id="3.40.50.620">
    <property type="entry name" value="HUPs"/>
    <property type="match status" value="1"/>
</dbReference>
<evidence type="ECO:0000313" key="15">
    <source>
        <dbReference type="EMBL" id="ORE89366.1"/>
    </source>
</evidence>
<feature type="domain" description="DALR anticodon binding" evidence="13">
    <location>
        <begin position="454"/>
        <end position="575"/>
    </location>
</feature>
<comment type="similarity">
    <text evidence="2 11 12">Belongs to the class-I aminoacyl-tRNA synthetase family.</text>
</comment>
<evidence type="ECO:0000256" key="11">
    <source>
        <dbReference type="HAMAP-Rule" id="MF_00123"/>
    </source>
</evidence>
<dbReference type="CDD" id="cd00671">
    <property type="entry name" value="ArgRS_core"/>
    <property type="match status" value="1"/>
</dbReference>
<evidence type="ECO:0000256" key="1">
    <source>
        <dbReference type="ARBA" id="ARBA00004496"/>
    </source>
</evidence>
<dbReference type="Proteomes" id="UP000192342">
    <property type="component" value="Unassembled WGS sequence"/>
</dbReference>
<evidence type="ECO:0000256" key="10">
    <source>
        <dbReference type="ARBA" id="ARBA00049339"/>
    </source>
</evidence>
<evidence type="ECO:0000256" key="4">
    <source>
        <dbReference type="ARBA" id="ARBA00022490"/>
    </source>
</evidence>
<dbReference type="HAMAP" id="MF_00123">
    <property type="entry name" value="Arg_tRNA_synth"/>
    <property type="match status" value="1"/>
</dbReference>
<gene>
    <name evidence="11 15" type="primary">argS</name>
    <name evidence="15" type="ORF">ATO7_05785</name>
</gene>
<protein>
    <recommendedName>
        <fullName evidence="11">Arginine--tRNA ligase</fullName>
        <ecNumber evidence="11">6.1.1.19</ecNumber>
    </recommendedName>
    <alternativeName>
        <fullName evidence="11">Arginyl-tRNA synthetase</fullName>
        <shortName evidence="11">ArgRS</shortName>
    </alternativeName>
</protein>
<proteinExistence type="inferred from homology"/>
<evidence type="ECO:0000313" key="16">
    <source>
        <dbReference type="Proteomes" id="UP000192342"/>
    </source>
</evidence>
<comment type="subunit">
    <text evidence="3 11">Monomer.</text>
</comment>
<dbReference type="Gene3D" id="3.30.1360.70">
    <property type="entry name" value="Arginyl tRNA synthetase N-terminal domain"/>
    <property type="match status" value="1"/>
</dbReference>
<accession>A0A1Y1SI96</accession>
<reference evidence="15 16" key="1">
    <citation type="submission" date="2013-04" db="EMBL/GenBank/DDBJ databases">
        <title>Oceanococcus atlanticus 22II-S10r2 Genome Sequencing.</title>
        <authorList>
            <person name="Lai Q."/>
            <person name="Li G."/>
            <person name="Shao Z."/>
        </authorList>
    </citation>
    <scope>NUCLEOTIDE SEQUENCE [LARGE SCALE GENOMIC DNA]</scope>
    <source>
        <strain evidence="15 16">22II-S10r2</strain>
    </source>
</reference>
<evidence type="ECO:0000259" key="14">
    <source>
        <dbReference type="SMART" id="SM01016"/>
    </source>
</evidence>
<comment type="caution">
    <text evidence="15">The sequence shown here is derived from an EMBL/GenBank/DDBJ whole genome shotgun (WGS) entry which is preliminary data.</text>
</comment>
<dbReference type="FunFam" id="3.40.50.620:FF:000062">
    <property type="entry name" value="Arginine--tRNA ligase"/>
    <property type="match status" value="1"/>
</dbReference>
<comment type="subcellular location">
    <subcellularLocation>
        <location evidence="1 11">Cytoplasm</location>
    </subcellularLocation>
</comment>
<dbReference type="GO" id="GO:0006420">
    <property type="term" value="P:arginyl-tRNA aminoacylation"/>
    <property type="evidence" value="ECO:0007669"/>
    <property type="project" value="UniProtKB-UniRule"/>
</dbReference>
<evidence type="ECO:0000256" key="6">
    <source>
        <dbReference type="ARBA" id="ARBA00022741"/>
    </source>
</evidence>
<evidence type="ECO:0000256" key="5">
    <source>
        <dbReference type="ARBA" id="ARBA00022598"/>
    </source>
</evidence>
<dbReference type="GO" id="GO:0005737">
    <property type="term" value="C:cytoplasm"/>
    <property type="evidence" value="ECO:0007669"/>
    <property type="project" value="UniProtKB-SubCell"/>
</dbReference>
<dbReference type="InterPro" id="IPR009080">
    <property type="entry name" value="tRNAsynth_Ia_anticodon-bd"/>
</dbReference>
<organism evidence="15 16">
    <name type="scientific">Oceanococcus atlanticus</name>
    <dbReference type="NCBI Taxonomy" id="1317117"/>
    <lineage>
        <taxon>Bacteria</taxon>
        <taxon>Pseudomonadati</taxon>
        <taxon>Pseudomonadota</taxon>
        <taxon>Gammaproteobacteria</taxon>
        <taxon>Chromatiales</taxon>
        <taxon>Oceanococcaceae</taxon>
        <taxon>Oceanococcus</taxon>
    </lineage>
</organism>
<dbReference type="GO" id="GO:0005524">
    <property type="term" value="F:ATP binding"/>
    <property type="evidence" value="ECO:0007669"/>
    <property type="project" value="UniProtKB-UniRule"/>
</dbReference>
<dbReference type="InterPro" id="IPR001412">
    <property type="entry name" value="aa-tRNA-synth_I_CS"/>
</dbReference>
<evidence type="ECO:0000256" key="8">
    <source>
        <dbReference type="ARBA" id="ARBA00022917"/>
    </source>
</evidence>
<dbReference type="Pfam" id="PF05746">
    <property type="entry name" value="DALR_1"/>
    <property type="match status" value="1"/>
</dbReference>
<dbReference type="InterPro" id="IPR008909">
    <property type="entry name" value="DALR_anticod-bd"/>
</dbReference>
<dbReference type="InterPro" id="IPR005148">
    <property type="entry name" value="Arg-tRNA-synth_N"/>
</dbReference>
<dbReference type="SUPFAM" id="SSF47323">
    <property type="entry name" value="Anticodon-binding domain of a subclass of class I aminoacyl-tRNA synthetases"/>
    <property type="match status" value="1"/>
</dbReference>
<evidence type="ECO:0000256" key="7">
    <source>
        <dbReference type="ARBA" id="ARBA00022840"/>
    </source>
</evidence>
<dbReference type="InterPro" id="IPR001278">
    <property type="entry name" value="Arg-tRNA-ligase"/>
</dbReference>